<name>A0A5B9QSN4_9BACT</name>
<keyword evidence="2" id="KW-0732">Signal</keyword>
<keyword evidence="4" id="KW-1185">Reference proteome</keyword>
<keyword evidence="1" id="KW-0175">Coiled coil</keyword>
<evidence type="ECO:0008006" key="5">
    <source>
        <dbReference type="Google" id="ProtNLM"/>
    </source>
</evidence>
<gene>
    <name evidence="3" type="ORF">UC8_27570</name>
</gene>
<feature type="signal peptide" evidence="2">
    <location>
        <begin position="1"/>
        <end position="22"/>
    </location>
</feature>
<evidence type="ECO:0000313" key="4">
    <source>
        <dbReference type="Proteomes" id="UP000325286"/>
    </source>
</evidence>
<protein>
    <recommendedName>
        <fullName evidence="5">Subtilase-type serine protease</fullName>
    </recommendedName>
</protein>
<evidence type="ECO:0000256" key="2">
    <source>
        <dbReference type="SAM" id="SignalP"/>
    </source>
</evidence>
<feature type="chain" id="PRO_5022674162" description="Subtilase-type serine protease" evidence="2">
    <location>
        <begin position="23"/>
        <end position="837"/>
    </location>
</feature>
<accession>A0A5B9QSN4</accession>
<reference evidence="3 4" key="1">
    <citation type="submission" date="2019-08" db="EMBL/GenBank/DDBJ databases">
        <title>Deep-cultivation of Planctomycetes and their phenomic and genomic characterization uncovers novel biology.</title>
        <authorList>
            <person name="Wiegand S."/>
            <person name="Jogler M."/>
            <person name="Boedeker C."/>
            <person name="Pinto D."/>
            <person name="Vollmers J."/>
            <person name="Rivas-Marin E."/>
            <person name="Kohn T."/>
            <person name="Peeters S.H."/>
            <person name="Heuer A."/>
            <person name="Rast P."/>
            <person name="Oberbeckmann S."/>
            <person name="Bunk B."/>
            <person name="Jeske O."/>
            <person name="Meyerdierks A."/>
            <person name="Storesund J.E."/>
            <person name="Kallscheuer N."/>
            <person name="Luecker S."/>
            <person name="Lage O.M."/>
            <person name="Pohl T."/>
            <person name="Merkel B.J."/>
            <person name="Hornburger P."/>
            <person name="Mueller R.-W."/>
            <person name="Bruemmer F."/>
            <person name="Labrenz M."/>
            <person name="Spormann A.M."/>
            <person name="Op den Camp H."/>
            <person name="Overmann J."/>
            <person name="Amann R."/>
            <person name="Jetten M.S.M."/>
            <person name="Mascher T."/>
            <person name="Medema M.H."/>
            <person name="Devos D.P."/>
            <person name="Kaster A.-K."/>
            <person name="Ovreas L."/>
            <person name="Rohde M."/>
            <person name="Galperin M.Y."/>
            <person name="Jogler C."/>
        </authorList>
    </citation>
    <scope>NUCLEOTIDE SEQUENCE [LARGE SCALE GENOMIC DNA]</scope>
    <source>
        <strain evidence="3 4">UC8</strain>
    </source>
</reference>
<dbReference type="AlphaFoldDB" id="A0A5B9QSN4"/>
<evidence type="ECO:0000256" key="1">
    <source>
        <dbReference type="SAM" id="Coils"/>
    </source>
</evidence>
<proteinExistence type="predicted"/>
<dbReference type="Proteomes" id="UP000325286">
    <property type="component" value="Chromosome"/>
</dbReference>
<dbReference type="EMBL" id="CP042914">
    <property type="protein sequence ID" value="QEG40740.1"/>
    <property type="molecule type" value="Genomic_DNA"/>
</dbReference>
<sequence precursor="true">MRMQTVLAVLTWAAITAAPALAQVPVTQMTAISRQAGQAGTSLELRLETGQFLTEVDRLVFSHPLIQASVLHAPALPFDIHPPMDQGRFSVTIDAAVPPGIYEAWAVGAYGVSNPLPFLVSDAPVVAVGNQHAAADQAVELVPGQWVQARCQAEQVHHYKLDLQAGQHLHVHSLAQTLDSRALLQLRLFSPDGACVLDAVPIDGADPRCDYASEVEGTYVLQVSDFLFRGGSPYTYLLSATVTPEATPPARPALLETLAQLRRFGQPGKPLPAELPQPQGVAAASLPTLPEGLKPLVHDEQATPDTQPLPIPLPGLVQGKFLTDRIDEDAFRFQASQGARIAIEVISQRLGQATDPMILVFDSPAESSEKSPKLLAQNDDLPAVGTAAVRSVPRDSGVLFTAPHDGEFVVRVRDQFNARPADAPVQYLLSVAPATPGFELFAYVPHGSNNDAQSQPTGLGLSPGGTTAIEVFAVRQQGFNGPIDVAIKNLPTGVVCQGGRIAASQNRTTLLLSADINTIRTLHTLQIEGAAADLPAPGNVKRAYAATIASAAHGHRNVVGHRLTSALMLDILDHPMWPTDISVSAAAEGMRMARGGKLRLPVQVTRDEEAPQPVIFRGRNLPANTSLPDFTLAADQAAGHVEFRIAPKAATGTFDFWIQAETTLTYPGNQQRKQLASDYLQRLRRIQELDPQREGLKAAIDKAAERLKQVQEQTKPLKRKVFLPLESFRVEIVEAPFETTLGELPPVTAGESSELKLKLSLARQFGFAGPVTVELLNPPAGITAPKTTLPAEQQETVVPLSVAAEAAAGELTLQLKLQYDFGGVQTVQRTAKLTVAK</sequence>
<organism evidence="3 4">
    <name type="scientific">Roseimaritima ulvae</name>
    <dbReference type="NCBI Taxonomy" id="980254"/>
    <lineage>
        <taxon>Bacteria</taxon>
        <taxon>Pseudomonadati</taxon>
        <taxon>Planctomycetota</taxon>
        <taxon>Planctomycetia</taxon>
        <taxon>Pirellulales</taxon>
        <taxon>Pirellulaceae</taxon>
        <taxon>Roseimaritima</taxon>
    </lineage>
</organism>
<dbReference type="Gene3D" id="2.60.120.380">
    <property type="match status" value="2"/>
</dbReference>
<evidence type="ECO:0000313" key="3">
    <source>
        <dbReference type="EMBL" id="QEG40740.1"/>
    </source>
</evidence>
<dbReference type="KEGG" id="rul:UC8_27570"/>
<feature type="coiled-coil region" evidence="1">
    <location>
        <begin position="693"/>
        <end position="720"/>
    </location>
</feature>